<reference evidence="10" key="1">
    <citation type="journal article" date="2019" name="Int. J. Syst. Evol. Microbiol.">
        <title>The Global Catalogue of Microorganisms (GCM) 10K type strain sequencing project: providing services to taxonomists for standard genome sequencing and annotation.</title>
        <authorList>
            <consortium name="The Broad Institute Genomics Platform"/>
            <consortium name="The Broad Institute Genome Sequencing Center for Infectious Disease"/>
            <person name="Wu L."/>
            <person name="Ma J."/>
        </authorList>
    </citation>
    <scope>NUCLEOTIDE SEQUENCE [LARGE SCALE GENOMIC DNA]</scope>
    <source>
        <strain evidence="10">CGMCC 4.7371</strain>
    </source>
</reference>
<gene>
    <name evidence="9" type="primary">glpQ</name>
    <name evidence="9" type="ORF">GCM10011584_01640</name>
</gene>
<evidence type="ECO:0000256" key="2">
    <source>
        <dbReference type="ARBA" id="ARBA00012247"/>
    </source>
</evidence>
<proteinExistence type="inferred from homology"/>
<dbReference type="PANTHER" id="PTHR43620">
    <property type="entry name" value="GLYCEROPHOSPHORYL DIESTER PHOSPHODIESTERASE"/>
    <property type="match status" value="1"/>
</dbReference>
<dbReference type="RefSeq" id="WP_188781959.1">
    <property type="nucleotide sequence ID" value="NZ_BMNI01000001.1"/>
</dbReference>
<keyword evidence="10" id="KW-1185">Reference proteome</keyword>
<feature type="domain" description="GP-PDE" evidence="8">
    <location>
        <begin position="13"/>
        <end position="338"/>
    </location>
</feature>
<name>A0ABQ2N7A0_9ACTN</name>
<organism evidence="9 10">
    <name type="scientific">Nocardioides phosphati</name>
    <dbReference type="NCBI Taxonomy" id="1867775"/>
    <lineage>
        <taxon>Bacteria</taxon>
        <taxon>Bacillati</taxon>
        <taxon>Actinomycetota</taxon>
        <taxon>Actinomycetes</taxon>
        <taxon>Propionibacteriales</taxon>
        <taxon>Nocardioidaceae</taxon>
        <taxon>Nocardioides</taxon>
    </lineage>
</organism>
<evidence type="ECO:0000256" key="6">
    <source>
        <dbReference type="ARBA" id="ARBA00047512"/>
    </source>
</evidence>
<dbReference type="PROSITE" id="PS51704">
    <property type="entry name" value="GP_PDE"/>
    <property type="match status" value="1"/>
</dbReference>
<keyword evidence="4" id="KW-0319">Glycerol metabolism</keyword>
<evidence type="ECO:0000256" key="4">
    <source>
        <dbReference type="ARBA" id="ARBA00022798"/>
    </source>
</evidence>
<protein>
    <recommendedName>
        <fullName evidence="2">glycerophosphodiester phosphodiesterase</fullName>
        <ecNumber evidence="2">3.1.4.46</ecNumber>
    </recommendedName>
</protein>
<evidence type="ECO:0000256" key="1">
    <source>
        <dbReference type="ARBA" id="ARBA00007277"/>
    </source>
</evidence>
<dbReference type="EC" id="3.1.4.46" evidence="2"/>
<dbReference type="SUPFAM" id="SSF51695">
    <property type="entry name" value="PLC-like phosphodiesterases"/>
    <property type="match status" value="1"/>
</dbReference>
<dbReference type="PANTHER" id="PTHR43620:SF7">
    <property type="entry name" value="GLYCEROPHOSPHODIESTER PHOSPHODIESTERASE GDPD5-RELATED"/>
    <property type="match status" value="1"/>
</dbReference>
<evidence type="ECO:0000313" key="10">
    <source>
        <dbReference type="Proteomes" id="UP000655410"/>
    </source>
</evidence>
<dbReference type="Gene3D" id="3.20.20.190">
    <property type="entry name" value="Phosphatidylinositol (PI) phosphodiesterase"/>
    <property type="match status" value="1"/>
</dbReference>
<keyword evidence="5" id="KW-0378">Hydrolase</keyword>
<sequence>MNTQLGRSLVPTPAVAGHRGASGQRPEHTLEAYRLAIRMGADDIELDVVPTKDGVLVARHDATLFATTDVADHPGFADRRTVRTVDGHEHDDWFVEDFTFAELRTLRARERFRKVRRANTEFHGRLAIPSLDEVLTLVELESRLLGRTVGVLVEVKHAAHYAARGLDVVPPLLATLRDHGVDHARSRVTVMSFETTVLRQVAAQSPVAVIQLLDRKGRPADLVAAGDPTTYAEMAKPAGLAEIATYAGGVGVHKEMVLPRDDAGRTRKVSKLVTKAHSRWLTVHVWTLRVENRFLPVELRSDDTPGHHGDLAGEARLLLEAGADGLITDNPDLVLAAREEYLAALATRARRRLPVRR</sequence>
<dbReference type="InterPro" id="IPR030395">
    <property type="entry name" value="GP_PDE_dom"/>
</dbReference>
<accession>A0ABQ2N7A0</accession>
<keyword evidence="3" id="KW-0732">Signal</keyword>
<evidence type="ECO:0000256" key="7">
    <source>
        <dbReference type="SAM" id="MobiDB-lite"/>
    </source>
</evidence>
<comment type="similarity">
    <text evidence="1">Belongs to the glycerophosphoryl diester phosphodiesterase family.</text>
</comment>
<comment type="caution">
    <text evidence="9">The sequence shown here is derived from an EMBL/GenBank/DDBJ whole genome shotgun (WGS) entry which is preliminary data.</text>
</comment>
<dbReference type="Proteomes" id="UP000655410">
    <property type="component" value="Unassembled WGS sequence"/>
</dbReference>
<dbReference type="EMBL" id="BMNI01000001">
    <property type="protein sequence ID" value="GGO84337.1"/>
    <property type="molecule type" value="Genomic_DNA"/>
</dbReference>
<dbReference type="InterPro" id="IPR017946">
    <property type="entry name" value="PLC-like_Pdiesterase_TIM-brl"/>
</dbReference>
<evidence type="ECO:0000256" key="5">
    <source>
        <dbReference type="ARBA" id="ARBA00022801"/>
    </source>
</evidence>
<evidence type="ECO:0000259" key="8">
    <source>
        <dbReference type="PROSITE" id="PS51704"/>
    </source>
</evidence>
<comment type="catalytic activity">
    <reaction evidence="6">
        <text>a sn-glycero-3-phosphodiester + H2O = an alcohol + sn-glycerol 3-phosphate + H(+)</text>
        <dbReference type="Rhea" id="RHEA:12969"/>
        <dbReference type="ChEBI" id="CHEBI:15377"/>
        <dbReference type="ChEBI" id="CHEBI:15378"/>
        <dbReference type="ChEBI" id="CHEBI:30879"/>
        <dbReference type="ChEBI" id="CHEBI:57597"/>
        <dbReference type="ChEBI" id="CHEBI:83408"/>
        <dbReference type="EC" id="3.1.4.46"/>
    </reaction>
</comment>
<feature type="region of interest" description="Disordered" evidence="7">
    <location>
        <begin position="1"/>
        <end position="26"/>
    </location>
</feature>
<evidence type="ECO:0000256" key="3">
    <source>
        <dbReference type="ARBA" id="ARBA00022729"/>
    </source>
</evidence>
<dbReference type="Pfam" id="PF03009">
    <property type="entry name" value="GDPD"/>
    <property type="match status" value="1"/>
</dbReference>
<evidence type="ECO:0000313" key="9">
    <source>
        <dbReference type="EMBL" id="GGO84337.1"/>
    </source>
</evidence>